<organism evidence="2 3">
    <name type="scientific">Exserohilum turcicum (strain 28A)</name>
    <name type="common">Northern leaf blight fungus</name>
    <name type="synonym">Setosphaeria turcica</name>
    <dbReference type="NCBI Taxonomy" id="671987"/>
    <lineage>
        <taxon>Eukaryota</taxon>
        <taxon>Fungi</taxon>
        <taxon>Dikarya</taxon>
        <taxon>Ascomycota</taxon>
        <taxon>Pezizomycotina</taxon>
        <taxon>Dothideomycetes</taxon>
        <taxon>Pleosporomycetidae</taxon>
        <taxon>Pleosporales</taxon>
        <taxon>Pleosporineae</taxon>
        <taxon>Pleosporaceae</taxon>
        <taxon>Exserohilum</taxon>
    </lineage>
</organism>
<accession>R0IH97</accession>
<gene>
    <name evidence="2" type="ORF">SETTUDRAFT_172788</name>
</gene>
<feature type="transmembrane region" description="Helical" evidence="1">
    <location>
        <begin position="157"/>
        <end position="181"/>
    </location>
</feature>
<evidence type="ECO:0000313" key="2">
    <source>
        <dbReference type="EMBL" id="EOA84356.1"/>
    </source>
</evidence>
<keyword evidence="1" id="KW-1133">Transmembrane helix</keyword>
<dbReference type="EMBL" id="KB908814">
    <property type="protein sequence ID" value="EOA84356.1"/>
    <property type="molecule type" value="Genomic_DNA"/>
</dbReference>
<reference evidence="2 3" key="2">
    <citation type="journal article" date="2013" name="PLoS Genet.">
        <title>Comparative genome structure, secondary metabolite, and effector coding capacity across Cochliobolus pathogens.</title>
        <authorList>
            <person name="Condon B.J."/>
            <person name="Leng Y."/>
            <person name="Wu D."/>
            <person name="Bushley K.E."/>
            <person name="Ohm R.A."/>
            <person name="Otillar R."/>
            <person name="Martin J."/>
            <person name="Schackwitz W."/>
            <person name="Grimwood J."/>
            <person name="MohdZainudin N."/>
            <person name="Xue C."/>
            <person name="Wang R."/>
            <person name="Manning V.A."/>
            <person name="Dhillon B."/>
            <person name="Tu Z.J."/>
            <person name="Steffenson B.J."/>
            <person name="Salamov A."/>
            <person name="Sun H."/>
            <person name="Lowry S."/>
            <person name="LaButti K."/>
            <person name="Han J."/>
            <person name="Copeland A."/>
            <person name="Lindquist E."/>
            <person name="Barry K."/>
            <person name="Schmutz J."/>
            <person name="Baker S.E."/>
            <person name="Ciuffetti L.M."/>
            <person name="Grigoriev I.V."/>
            <person name="Zhong S."/>
            <person name="Turgeon B.G."/>
        </authorList>
    </citation>
    <scope>NUCLEOTIDE SEQUENCE [LARGE SCALE GENOMIC DNA]</scope>
    <source>
        <strain evidence="3">28A</strain>
    </source>
</reference>
<feature type="transmembrane region" description="Helical" evidence="1">
    <location>
        <begin position="289"/>
        <end position="318"/>
    </location>
</feature>
<reference evidence="2 3" key="1">
    <citation type="journal article" date="2012" name="PLoS Pathog.">
        <title>Diverse lifestyles and strategies of plant pathogenesis encoded in the genomes of eighteen Dothideomycetes fungi.</title>
        <authorList>
            <person name="Ohm R.A."/>
            <person name="Feau N."/>
            <person name="Henrissat B."/>
            <person name="Schoch C.L."/>
            <person name="Horwitz B.A."/>
            <person name="Barry K.W."/>
            <person name="Condon B.J."/>
            <person name="Copeland A.C."/>
            <person name="Dhillon B."/>
            <person name="Glaser F."/>
            <person name="Hesse C.N."/>
            <person name="Kosti I."/>
            <person name="LaButti K."/>
            <person name="Lindquist E.A."/>
            <person name="Lucas S."/>
            <person name="Salamov A.A."/>
            <person name="Bradshaw R.E."/>
            <person name="Ciuffetti L."/>
            <person name="Hamelin R.C."/>
            <person name="Kema G.H.J."/>
            <person name="Lawrence C."/>
            <person name="Scott J.A."/>
            <person name="Spatafora J.W."/>
            <person name="Turgeon B.G."/>
            <person name="de Wit P.J.G.M."/>
            <person name="Zhong S."/>
            <person name="Goodwin S.B."/>
            <person name="Grigoriev I.V."/>
        </authorList>
    </citation>
    <scope>NUCLEOTIDE SEQUENCE [LARGE SCALE GENOMIC DNA]</scope>
    <source>
        <strain evidence="3">28A</strain>
    </source>
</reference>
<evidence type="ECO:0000256" key="1">
    <source>
        <dbReference type="SAM" id="Phobius"/>
    </source>
</evidence>
<protein>
    <submittedName>
        <fullName evidence="2">Uncharacterized protein</fullName>
    </submittedName>
</protein>
<feature type="transmembrane region" description="Helical" evidence="1">
    <location>
        <begin position="264"/>
        <end position="283"/>
    </location>
</feature>
<dbReference type="GeneID" id="19401210"/>
<dbReference type="STRING" id="671987.R0IH97"/>
<dbReference type="Proteomes" id="UP000016935">
    <property type="component" value="Unassembled WGS sequence"/>
</dbReference>
<keyword evidence="1" id="KW-0812">Transmembrane</keyword>
<proteinExistence type="predicted"/>
<feature type="transmembrane region" description="Helical" evidence="1">
    <location>
        <begin position="201"/>
        <end position="221"/>
    </location>
</feature>
<keyword evidence="1" id="KW-0472">Membrane</keyword>
<dbReference type="RefSeq" id="XP_008028671.1">
    <property type="nucleotide sequence ID" value="XM_008030480.1"/>
</dbReference>
<sequence length="339" mass="37726">MKEHAANGLFSNGKELHRVYLGLPFIDGPLSWSVSFWDPVLHQSEPVLLLSTTLSASLQSLGVFTMVESLRKGKRNVMLRWSPVNVFAWQYIGAAIFIPLYFMVELESHYFPDKASDPEVPPLHAKALLPASIVTIIHLYRMVYFPPQGTTTAQHQAWIAVWQLAPLWCYCVLTAISTYLSPKDETAPSHERDADLRWIKATYAVFGLFSGVMHVSAMYQLCTSQDPSASLAEAFMPRLSSLWQPDTASSVFIAESTFFLQWDYIVIVVAGGIYVAEILGNVYGLNYGFFGGVVLTLAACVASHFLSLGLVWAVVLFLREDSLRARFRASIKSEGSGKK</sequence>
<name>R0IH97_EXST2</name>
<dbReference type="AlphaFoldDB" id="R0IH97"/>
<feature type="transmembrane region" description="Helical" evidence="1">
    <location>
        <begin position="124"/>
        <end position="145"/>
    </location>
</feature>
<evidence type="ECO:0000313" key="3">
    <source>
        <dbReference type="Proteomes" id="UP000016935"/>
    </source>
</evidence>
<dbReference type="HOGENOM" id="CLU_819312_0_0_1"/>
<keyword evidence="3" id="KW-1185">Reference proteome</keyword>
<dbReference type="OrthoDB" id="72269at2759"/>
<feature type="transmembrane region" description="Helical" evidence="1">
    <location>
        <begin position="87"/>
        <end position="104"/>
    </location>
</feature>